<sequence>MTLAPIELEQLAIAFIPALLVVVLMWRWQLNYRKALYGMARMLTQLLLIGYVLIYIFQADSSPIVMAVLAVMLIASSWIALGSIETRRSSMLGASFTAVLLGAGSMLLLISQGVLQLDPWYEPRYLIPLAGMLFAHAMNNVSLAAERYFAELANGNSNEDAARIAFQAALIPVVNSLFAVGLVSLPGMMTGQILSGVSPFIAARYQIMVMCMLFGSSGLTTAMFLYLIRRRQSLSRISGG</sequence>
<dbReference type="Pfam" id="PF03649">
    <property type="entry name" value="UPF0014"/>
    <property type="match status" value="1"/>
</dbReference>
<comment type="subcellular location">
    <subcellularLocation>
        <location evidence="1">Membrane</location>
        <topology evidence="1">Multi-pass membrane protein</topology>
    </subcellularLocation>
</comment>
<feature type="transmembrane region" description="Helical" evidence="6">
    <location>
        <begin position="12"/>
        <end position="28"/>
    </location>
</feature>
<evidence type="ECO:0000313" key="7">
    <source>
        <dbReference type="EMBL" id="RDE22763.1"/>
    </source>
</evidence>
<evidence type="ECO:0000256" key="4">
    <source>
        <dbReference type="ARBA" id="ARBA00022989"/>
    </source>
</evidence>
<reference evidence="7 8" key="1">
    <citation type="submission" date="2018-07" db="EMBL/GenBank/DDBJ databases">
        <title>Motiliproteus coralliicola sp. nov., a bacterium isolated from Coral.</title>
        <authorList>
            <person name="Wang G."/>
        </authorList>
    </citation>
    <scope>NUCLEOTIDE SEQUENCE [LARGE SCALE GENOMIC DNA]</scope>
    <source>
        <strain evidence="7 8">C34</strain>
    </source>
</reference>
<proteinExistence type="inferred from homology"/>
<keyword evidence="4 6" id="KW-1133">Transmembrane helix</keyword>
<evidence type="ECO:0000313" key="8">
    <source>
        <dbReference type="Proteomes" id="UP000253769"/>
    </source>
</evidence>
<feature type="transmembrane region" description="Helical" evidence="6">
    <location>
        <begin position="40"/>
        <end position="58"/>
    </location>
</feature>
<dbReference type="AlphaFoldDB" id="A0A369WNG8"/>
<evidence type="ECO:0000256" key="1">
    <source>
        <dbReference type="ARBA" id="ARBA00004141"/>
    </source>
</evidence>
<dbReference type="PANTHER" id="PTHR30028:SF0">
    <property type="entry name" value="PROTEIN ALUMINUM SENSITIVE 3"/>
    <property type="match status" value="1"/>
</dbReference>
<evidence type="ECO:0000256" key="5">
    <source>
        <dbReference type="ARBA" id="ARBA00023136"/>
    </source>
</evidence>
<accession>A0A369WNG8</accession>
<evidence type="ECO:0000256" key="3">
    <source>
        <dbReference type="ARBA" id="ARBA00022692"/>
    </source>
</evidence>
<comment type="caution">
    <text evidence="7">The sequence shown here is derived from an EMBL/GenBank/DDBJ whole genome shotgun (WGS) entry which is preliminary data.</text>
</comment>
<feature type="transmembrane region" description="Helical" evidence="6">
    <location>
        <begin position="164"/>
        <end position="185"/>
    </location>
</feature>
<dbReference type="OrthoDB" id="9791807at2"/>
<gene>
    <name evidence="7" type="ORF">DV711_09305</name>
</gene>
<organism evidence="7 8">
    <name type="scientific">Motiliproteus coralliicola</name>
    <dbReference type="NCBI Taxonomy" id="2283196"/>
    <lineage>
        <taxon>Bacteria</taxon>
        <taxon>Pseudomonadati</taxon>
        <taxon>Pseudomonadota</taxon>
        <taxon>Gammaproteobacteria</taxon>
        <taxon>Oceanospirillales</taxon>
        <taxon>Oceanospirillaceae</taxon>
        <taxon>Motiliproteus</taxon>
    </lineage>
</organism>
<name>A0A369WNG8_9GAMM</name>
<feature type="transmembrane region" description="Helical" evidence="6">
    <location>
        <begin position="205"/>
        <end position="228"/>
    </location>
</feature>
<evidence type="ECO:0000256" key="2">
    <source>
        <dbReference type="ARBA" id="ARBA00005268"/>
    </source>
</evidence>
<dbReference type="GO" id="GO:0005886">
    <property type="term" value="C:plasma membrane"/>
    <property type="evidence" value="ECO:0007669"/>
    <property type="project" value="TreeGrafter"/>
</dbReference>
<evidence type="ECO:0000256" key="6">
    <source>
        <dbReference type="SAM" id="Phobius"/>
    </source>
</evidence>
<dbReference type="EMBL" id="QQOH01000002">
    <property type="protein sequence ID" value="RDE22763.1"/>
    <property type="molecule type" value="Genomic_DNA"/>
</dbReference>
<keyword evidence="8" id="KW-1185">Reference proteome</keyword>
<dbReference type="RefSeq" id="WP_114695395.1">
    <property type="nucleotide sequence ID" value="NZ_QQOH01000002.1"/>
</dbReference>
<comment type="similarity">
    <text evidence="2">Belongs to the UPF0014 family.</text>
</comment>
<protein>
    <submittedName>
        <fullName evidence="7">ABC transporter permease</fullName>
    </submittedName>
</protein>
<dbReference type="InterPro" id="IPR005226">
    <property type="entry name" value="UPF0014_fam"/>
</dbReference>
<dbReference type="Proteomes" id="UP000253769">
    <property type="component" value="Unassembled WGS sequence"/>
</dbReference>
<dbReference type="PANTHER" id="PTHR30028">
    <property type="entry name" value="UPF0014 INNER MEMBRANE PROTEIN YBBM-RELATED"/>
    <property type="match status" value="1"/>
</dbReference>
<feature type="transmembrane region" description="Helical" evidence="6">
    <location>
        <begin position="91"/>
        <end position="113"/>
    </location>
</feature>
<keyword evidence="3 6" id="KW-0812">Transmembrane</keyword>
<keyword evidence="5 6" id="KW-0472">Membrane</keyword>
<feature type="transmembrane region" description="Helical" evidence="6">
    <location>
        <begin position="125"/>
        <end position="143"/>
    </location>
</feature>
<feature type="transmembrane region" description="Helical" evidence="6">
    <location>
        <begin position="64"/>
        <end position="84"/>
    </location>
</feature>